<name>A0A4U6RWK0_BRAEL</name>
<proteinExistence type="predicted"/>
<gene>
    <name evidence="2" type="ORF">FDV58_20630</name>
</gene>
<dbReference type="AlphaFoldDB" id="A0A4U6RWK0"/>
<evidence type="ECO:0000256" key="1">
    <source>
        <dbReference type="SAM" id="MobiDB-lite"/>
    </source>
</evidence>
<dbReference type="EMBL" id="SZZP01000012">
    <property type="protein sequence ID" value="TKV79577.1"/>
    <property type="molecule type" value="Genomic_DNA"/>
</dbReference>
<protein>
    <submittedName>
        <fullName evidence="2">Uncharacterized protein</fullName>
    </submittedName>
</protein>
<organism evidence="2 3">
    <name type="scientific">Bradyrhizobium elkanii</name>
    <dbReference type="NCBI Taxonomy" id="29448"/>
    <lineage>
        <taxon>Bacteria</taxon>
        <taxon>Pseudomonadati</taxon>
        <taxon>Pseudomonadota</taxon>
        <taxon>Alphaproteobacteria</taxon>
        <taxon>Hyphomicrobiales</taxon>
        <taxon>Nitrobacteraceae</taxon>
        <taxon>Bradyrhizobium</taxon>
    </lineage>
</organism>
<evidence type="ECO:0000313" key="2">
    <source>
        <dbReference type="EMBL" id="TKV79577.1"/>
    </source>
</evidence>
<comment type="caution">
    <text evidence="2">The sequence shown here is derived from an EMBL/GenBank/DDBJ whole genome shotgun (WGS) entry which is preliminary data.</text>
</comment>
<feature type="compositionally biased region" description="Polar residues" evidence="1">
    <location>
        <begin position="1"/>
        <end position="12"/>
    </location>
</feature>
<accession>A0A4U6RWK0</accession>
<reference evidence="2 3" key="1">
    <citation type="submission" date="2019-05" db="EMBL/GenBank/DDBJ databases">
        <title>Draft Genome of Bradyrhizobium elkanii strain SEMIA 938, Used in Commercial Inoculants for Lupinus spp. in Brazil.</title>
        <authorList>
            <person name="Hungria M."/>
            <person name="Delamuta J.R.M."/>
            <person name="Ribeiro R.A."/>
            <person name="Nogueira M.A."/>
        </authorList>
    </citation>
    <scope>NUCLEOTIDE SEQUENCE [LARGE SCALE GENOMIC DNA]</scope>
    <source>
        <strain evidence="2 3">Semia 938</strain>
    </source>
</reference>
<feature type="region of interest" description="Disordered" evidence="1">
    <location>
        <begin position="1"/>
        <end position="36"/>
    </location>
</feature>
<sequence length="89" mass="10016">MDTGSRQENASKQKSRAPFRFNRNGKGSDTLIGRHTRSASRQLNALSAAAKDLSREMPAISCSLDWCSTTRIRRPMRHARSRISGRLRS</sequence>
<dbReference type="Proteomes" id="UP000305095">
    <property type="component" value="Unassembled WGS sequence"/>
</dbReference>
<evidence type="ECO:0000313" key="3">
    <source>
        <dbReference type="Proteomes" id="UP000305095"/>
    </source>
</evidence>